<organism evidence="5 6">
    <name type="scientific">Paractinoplanes pyxinae</name>
    <dbReference type="NCBI Taxonomy" id="2997416"/>
    <lineage>
        <taxon>Bacteria</taxon>
        <taxon>Bacillati</taxon>
        <taxon>Actinomycetota</taxon>
        <taxon>Actinomycetes</taxon>
        <taxon>Micromonosporales</taxon>
        <taxon>Micromonosporaceae</taxon>
        <taxon>Paractinoplanes</taxon>
    </lineage>
</organism>
<comment type="caution">
    <text evidence="5">The sequence shown here is derived from an EMBL/GenBank/DDBJ whole genome shotgun (WGS) entry which is preliminary data.</text>
</comment>
<keyword evidence="6" id="KW-1185">Reference proteome</keyword>
<dbReference type="Pfam" id="PF04041">
    <property type="entry name" value="Glyco_hydro_130"/>
    <property type="match status" value="1"/>
</dbReference>
<evidence type="ECO:0000256" key="1">
    <source>
        <dbReference type="ARBA" id="ARBA00022676"/>
    </source>
</evidence>
<keyword evidence="2" id="KW-0808">Transferase</keyword>
<dbReference type="PANTHER" id="PTHR34106:SF5">
    <property type="entry name" value="GLYCOSIDASE"/>
    <property type="match status" value="1"/>
</dbReference>
<dbReference type="Proteomes" id="UP001151002">
    <property type="component" value="Unassembled WGS sequence"/>
</dbReference>
<evidence type="ECO:0008006" key="7">
    <source>
        <dbReference type="Google" id="ProtNLM"/>
    </source>
</evidence>
<evidence type="ECO:0000313" key="6">
    <source>
        <dbReference type="Proteomes" id="UP001151002"/>
    </source>
</evidence>
<evidence type="ECO:0000313" key="5">
    <source>
        <dbReference type="EMBL" id="MCY1137171.1"/>
    </source>
</evidence>
<dbReference type="SUPFAM" id="SSF75005">
    <property type="entry name" value="Arabinanase/levansucrase/invertase"/>
    <property type="match status" value="1"/>
</dbReference>
<protein>
    <recommendedName>
        <fullName evidence="7">Glycosidase</fullName>
    </recommendedName>
</protein>
<evidence type="ECO:0000256" key="4">
    <source>
        <dbReference type="SAM" id="MobiDB-lite"/>
    </source>
</evidence>
<keyword evidence="1" id="KW-0328">Glycosyltransferase</keyword>
<accession>A0ABT4ASF6</accession>
<dbReference type="RefSeq" id="WP_267561005.1">
    <property type="nucleotide sequence ID" value="NZ_JAPNTZ010000001.1"/>
</dbReference>
<dbReference type="EMBL" id="JAPNTZ010000001">
    <property type="protein sequence ID" value="MCY1137171.1"/>
    <property type="molecule type" value="Genomic_DNA"/>
</dbReference>
<sequence>MVPYTLTRLGVVMAPETGDPLEAEGVLNPASGRTPDGRLFLLPRLVATGNVSRVGLAEVELKDGVPVGVERRGIVLSPDEGWERGLNNAGVEDPRTTWVPSLGKHLMTYVAYGPLGPRLALAVSEDLEHWTRLGPVQFTYQPDLDTDLNLFPNKDAVFFPEPVPDPDGRPSYAMIHRPMWDLGWFRPGEGVHLPAGITDERAGIWISYVPVDEVESDINALVRPRNHRCIALPEFGFEALKIGAGPPPLRVPEGWLLIHHGVTGYIPPGFDPANQRVTYAAGAMILDPADPSHVLDRTSEPIFVPETADEQSGTVPNVVFPTAIEQVDGVNYVFYGMADSKIGVARLDRVPASSSNSPAEGESHEAPIRVAGQRTSPDSAAAELDARSQ</sequence>
<evidence type="ECO:0000256" key="3">
    <source>
        <dbReference type="ARBA" id="ARBA00024356"/>
    </source>
</evidence>
<proteinExistence type="inferred from homology"/>
<dbReference type="PANTHER" id="PTHR34106">
    <property type="entry name" value="GLYCOSIDASE"/>
    <property type="match status" value="1"/>
</dbReference>
<comment type="similarity">
    <text evidence="3">Belongs to the glycosyl hydrolase 130 family.</text>
</comment>
<dbReference type="InterPro" id="IPR023296">
    <property type="entry name" value="Glyco_hydro_beta-prop_sf"/>
</dbReference>
<dbReference type="InterPro" id="IPR007184">
    <property type="entry name" value="Mannoside_phosphorylase"/>
</dbReference>
<gene>
    <name evidence="5" type="ORF">OWR29_04110</name>
</gene>
<evidence type="ECO:0000256" key="2">
    <source>
        <dbReference type="ARBA" id="ARBA00022679"/>
    </source>
</evidence>
<name>A0ABT4ASF6_9ACTN</name>
<feature type="region of interest" description="Disordered" evidence="4">
    <location>
        <begin position="350"/>
        <end position="389"/>
    </location>
</feature>
<reference evidence="5" key="1">
    <citation type="submission" date="2022-11" db="EMBL/GenBank/DDBJ databases">
        <authorList>
            <person name="Somphong A."/>
            <person name="Phongsopitanun W."/>
        </authorList>
    </citation>
    <scope>NUCLEOTIDE SEQUENCE</scope>
    <source>
        <strain evidence="5">Pm04-4</strain>
    </source>
</reference>
<dbReference type="Gene3D" id="2.115.10.20">
    <property type="entry name" value="Glycosyl hydrolase domain, family 43"/>
    <property type="match status" value="1"/>
</dbReference>